<organism evidence="2 3">
    <name type="scientific">Oldenlandia corymbosa var. corymbosa</name>
    <dbReference type="NCBI Taxonomy" id="529605"/>
    <lineage>
        <taxon>Eukaryota</taxon>
        <taxon>Viridiplantae</taxon>
        <taxon>Streptophyta</taxon>
        <taxon>Embryophyta</taxon>
        <taxon>Tracheophyta</taxon>
        <taxon>Spermatophyta</taxon>
        <taxon>Magnoliopsida</taxon>
        <taxon>eudicotyledons</taxon>
        <taxon>Gunneridae</taxon>
        <taxon>Pentapetalae</taxon>
        <taxon>asterids</taxon>
        <taxon>lamiids</taxon>
        <taxon>Gentianales</taxon>
        <taxon>Rubiaceae</taxon>
        <taxon>Rubioideae</taxon>
        <taxon>Spermacoceae</taxon>
        <taxon>Hedyotis-Oldenlandia complex</taxon>
        <taxon>Oldenlandia</taxon>
    </lineage>
</organism>
<proteinExistence type="predicted"/>
<evidence type="ECO:0000313" key="2">
    <source>
        <dbReference type="EMBL" id="CAI9108835.1"/>
    </source>
</evidence>
<feature type="region of interest" description="Disordered" evidence="1">
    <location>
        <begin position="368"/>
        <end position="409"/>
    </location>
</feature>
<sequence>MVRDSEGKTVDDFVSIIDSVDKVENIRTRYDLSLDLEARAQLRPERANSPPEGRITVYDRFMHLGLKFPLFPLFEEIVQYYKTPFARFTPNLITFVLGFAKDWYIVKRRLRSGVKKMVEAYGGSPEWKPDFLFAKIASVQAKYDELDEKMKSFASLHISKEELHKWCAAFMYKMLSTADIASFPGDVPTIFAKGPSEEDSIPNVPDEYMGIELEDADEATKEDVADTDHSGVQRNTEDASQNPSKDHPPGSDADSWPVHHIHLMVLSEEQLSEYSLYSMISGILRGRANVHSIETVADLENDLLDAMRMHNVKVNQHLINEIKELREEMQRCEIQSLKDYGDSLTFETEIHDDLVILEKENARLRERTTDNRVPLVSRETSSTSPSSTHDYDQNPPIYCSNGYIERESS</sequence>
<evidence type="ECO:0000256" key="1">
    <source>
        <dbReference type="SAM" id="MobiDB-lite"/>
    </source>
</evidence>
<reference evidence="2" key="1">
    <citation type="submission" date="2023-03" db="EMBL/GenBank/DDBJ databases">
        <authorList>
            <person name="Julca I."/>
        </authorList>
    </citation>
    <scope>NUCLEOTIDE SEQUENCE</scope>
</reference>
<evidence type="ECO:0000313" key="3">
    <source>
        <dbReference type="Proteomes" id="UP001161247"/>
    </source>
</evidence>
<gene>
    <name evidence="2" type="ORF">OLC1_LOCUS16838</name>
</gene>
<name>A0AAV1DPB0_OLDCO</name>
<keyword evidence="3" id="KW-1185">Reference proteome</keyword>
<dbReference type="AlphaFoldDB" id="A0AAV1DPB0"/>
<dbReference type="Proteomes" id="UP001161247">
    <property type="component" value="Chromosome 6"/>
</dbReference>
<feature type="region of interest" description="Disordered" evidence="1">
    <location>
        <begin position="219"/>
        <end position="254"/>
    </location>
</feature>
<protein>
    <submittedName>
        <fullName evidence="2">OLC1v1008531C1</fullName>
    </submittedName>
</protein>
<dbReference type="EMBL" id="OX459123">
    <property type="protein sequence ID" value="CAI9108835.1"/>
    <property type="molecule type" value="Genomic_DNA"/>
</dbReference>
<feature type="compositionally biased region" description="Basic and acidic residues" evidence="1">
    <location>
        <begin position="219"/>
        <end position="237"/>
    </location>
</feature>
<accession>A0AAV1DPB0</accession>